<evidence type="ECO:0000313" key="1">
    <source>
        <dbReference type="EMBL" id="JAB72826.1"/>
    </source>
</evidence>
<dbReference type="AlphaFoldDB" id="V5IDN2"/>
<reference evidence="1" key="1">
    <citation type="journal article" date="2015" name="Sci. Rep.">
        <title>Tissue- and time-dependent transcription in Ixodes ricinus salivary glands and midguts when blood feeding on the vertebrate host.</title>
        <authorList>
            <person name="Kotsyfakis M."/>
            <person name="Schwarz A."/>
            <person name="Erhart J."/>
            <person name="Ribeiro J.M."/>
        </authorList>
    </citation>
    <scope>NUCLEOTIDE SEQUENCE</scope>
    <source>
        <tissue evidence="1">Salivary gland and midgut</tissue>
    </source>
</reference>
<organism evidence="1">
    <name type="scientific">Ixodes ricinus</name>
    <name type="common">Common tick</name>
    <name type="synonym">Acarus ricinus</name>
    <dbReference type="NCBI Taxonomy" id="34613"/>
    <lineage>
        <taxon>Eukaryota</taxon>
        <taxon>Metazoa</taxon>
        <taxon>Ecdysozoa</taxon>
        <taxon>Arthropoda</taxon>
        <taxon>Chelicerata</taxon>
        <taxon>Arachnida</taxon>
        <taxon>Acari</taxon>
        <taxon>Parasitiformes</taxon>
        <taxon>Ixodida</taxon>
        <taxon>Ixodoidea</taxon>
        <taxon>Ixodidae</taxon>
        <taxon>Ixodinae</taxon>
        <taxon>Ixodes</taxon>
    </lineage>
</organism>
<sequence>RARRACEGLAGRTCWVGTTPSTRAIGGSLLRSDQEPVPARAAHRELRCPVSYCASTWCGDHICVIDGSQPLPLLYCQPHRGPTRLAPEQQKKP</sequence>
<dbReference type="EMBL" id="GANP01011642">
    <property type="protein sequence ID" value="JAB72826.1"/>
    <property type="molecule type" value="mRNA"/>
</dbReference>
<accession>V5IDN2</accession>
<proteinExistence type="evidence at transcript level"/>
<name>V5IDN2_IXORI</name>
<feature type="non-terminal residue" evidence="1">
    <location>
        <position position="1"/>
    </location>
</feature>
<protein>
    <submittedName>
        <fullName evidence="1">Uncharacterized protein</fullName>
    </submittedName>
</protein>